<dbReference type="PROSITE" id="PS00041">
    <property type="entry name" value="HTH_ARAC_FAMILY_1"/>
    <property type="match status" value="1"/>
</dbReference>
<evidence type="ECO:0000313" key="7">
    <source>
        <dbReference type="Proteomes" id="UP000516428"/>
    </source>
</evidence>
<keyword evidence="7" id="KW-1185">Reference proteome</keyword>
<dbReference type="Gene3D" id="1.10.10.60">
    <property type="entry name" value="Homeodomain-like"/>
    <property type="match status" value="1"/>
</dbReference>
<evidence type="ECO:0000256" key="2">
    <source>
        <dbReference type="ARBA" id="ARBA00023125"/>
    </source>
</evidence>
<dbReference type="InterPro" id="IPR050204">
    <property type="entry name" value="AraC_XylS_family_regulators"/>
</dbReference>
<dbReference type="RefSeq" id="WP_188336271.1">
    <property type="nucleotide sequence ID" value="NZ_CP061281.1"/>
</dbReference>
<sequence>MSGPYRERACSVPGAVLWTRTTGAAPETGASVLPDGCMDLIWSEGRLFVAGPDTRAHAAGPGARRLYAGVRFAPGTAPAYLRVPAHELRDRRVDLADLWPAAEARRITERIDAAADPGAALAAEAARIAGAVGPPDPLLAHVVEALGAGRTVAGTAAATGLGARALHRRSLAAFGYGPKTLARVLRLQRALALTRAGVPLAETAARAGYTDQAHLTRDVKTLTGRTPAGFQAGSQTTGSQTGIQAGCQAGPHNHANRST</sequence>
<dbReference type="InterPro" id="IPR018060">
    <property type="entry name" value="HTH_AraC"/>
</dbReference>
<dbReference type="SMART" id="SM00342">
    <property type="entry name" value="HTH_ARAC"/>
    <property type="match status" value="1"/>
</dbReference>
<keyword evidence="1" id="KW-0805">Transcription regulation</keyword>
<feature type="domain" description="HTH araC/xylS-type" evidence="5">
    <location>
        <begin position="136"/>
        <end position="233"/>
    </location>
</feature>
<evidence type="ECO:0000256" key="4">
    <source>
        <dbReference type="SAM" id="MobiDB-lite"/>
    </source>
</evidence>
<dbReference type="Proteomes" id="UP000516428">
    <property type="component" value="Chromosome"/>
</dbReference>
<evidence type="ECO:0000256" key="1">
    <source>
        <dbReference type="ARBA" id="ARBA00023015"/>
    </source>
</evidence>
<dbReference type="KEGG" id="sxn:IAG42_07645"/>
<proteinExistence type="predicted"/>
<dbReference type="EMBL" id="CP061281">
    <property type="protein sequence ID" value="QNS03517.1"/>
    <property type="molecule type" value="Genomic_DNA"/>
</dbReference>
<dbReference type="PROSITE" id="PS01124">
    <property type="entry name" value="HTH_ARAC_FAMILY_2"/>
    <property type="match status" value="1"/>
</dbReference>
<dbReference type="Pfam" id="PF20240">
    <property type="entry name" value="DUF6597"/>
    <property type="match status" value="1"/>
</dbReference>
<dbReference type="Pfam" id="PF12833">
    <property type="entry name" value="HTH_18"/>
    <property type="match status" value="1"/>
</dbReference>
<protein>
    <submittedName>
        <fullName evidence="6">Helix-turn-helix domain-containing protein</fullName>
    </submittedName>
</protein>
<name>A0A7H1B462_9ACTN</name>
<evidence type="ECO:0000259" key="5">
    <source>
        <dbReference type="PROSITE" id="PS01124"/>
    </source>
</evidence>
<feature type="compositionally biased region" description="Polar residues" evidence="4">
    <location>
        <begin position="232"/>
        <end position="243"/>
    </location>
</feature>
<reference evidence="6 7" key="1">
    <citation type="submission" date="2020-09" db="EMBL/GenBank/DDBJ databases">
        <title>A novel species.</title>
        <authorList>
            <person name="Gao J."/>
        </authorList>
    </citation>
    <scope>NUCLEOTIDE SEQUENCE [LARGE SCALE GENOMIC DNA]</scope>
    <source>
        <strain evidence="6 7">CRXT-Y-14</strain>
    </source>
</reference>
<accession>A0A7H1B462</accession>
<dbReference type="GO" id="GO:0043565">
    <property type="term" value="F:sequence-specific DNA binding"/>
    <property type="evidence" value="ECO:0007669"/>
    <property type="project" value="InterPro"/>
</dbReference>
<dbReference type="GO" id="GO:0003700">
    <property type="term" value="F:DNA-binding transcription factor activity"/>
    <property type="evidence" value="ECO:0007669"/>
    <property type="project" value="InterPro"/>
</dbReference>
<dbReference type="InterPro" id="IPR018062">
    <property type="entry name" value="HTH_AraC-typ_CS"/>
</dbReference>
<feature type="region of interest" description="Disordered" evidence="4">
    <location>
        <begin position="225"/>
        <end position="259"/>
    </location>
</feature>
<dbReference type="PANTHER" id="PTHR46796">
    <property type="entry name" value="HTH-TYPE TRANSCRIPTIONAL ACTIVATOR RHAS-RELATED"/>
    <property type="match status" value="1"/>
</dbReference>
<organism evidence="6 7">
    <name type="scientific">Streptomyces xanthii</name>
    <dbReference type="NCBI Taxonomy" id="2768069"/>
    <lineage>
        <taxon>Bacteria</taxon>
        <taxon>Bacillati</taxon>
        <taxon>Actinomycetota</taxon>
        <taxon>Actinomycetes</taxon>
        <taxon>Kitasatosporales</taxon>
        <taxon>Streptomycetaceae</taxon>
        <taxon>Streptomyces</taxon>
    </lineage>
</organism>
<keyword evidence="2" id="KW-0238">DNA-binding</keyword>
<evidence type="ECO:0000256" key="3">
    <source>
        <dbReference type="ARBA" id="ARBA00023163"/>
    </source>
</evidence>
<evidence type="ECO:0000313" key="6">
    <source>
        <dbReference type="EMBL" id="QNS03517.1"/>
    </source>
</evidence>
<dbReference type="AlphaFoldDB" id="A0A7H1B462"/>
<gene>
    <name evidence="6" type="ORF">IAG42_07645</name>
</gene>
<dbReference type="InterPro" id="IPR046532">
    <property type="entry name" value="DUF6597"/>
</dbReference>
<keyword evidence="3" id="KW-0804">Transcription</keyword>
<dbReference type="PANTHER" id="PTHR46796:SF15">
    <property type="entry name" value="BLL1074 PROTEIN"/>
    <property type="match status" value="1"/>
</dbReference>